<dbReference type="InParanoid" id="A8P9U3"/>
<dbReference type="STRING" id="240176.A8P9U3"/>
<evidence type="ECO:0000256" key="1">
    <source>
        <dbReference type="SAM" id="MobiDB-lite"/>
    </source>
</evidence>
<accession>A8P9U3</accession>
<comment type="caution">
    <text evidence="3">The sequence shown here is derived from an EMBL/GenBank/DDBJ whole genome shotgun (WGS) entry which is preliminary data.</text>
</comment>
<keyword evidence="4" id="KW-1185">Reference proteome</keyword>
<feature type="region of interest" description="Disordered" evidence="1">
    <location>
        <begin position="1"/>
        <end position="54"/>
    </location>
</feature>
<gene>
    <name evidence="3" type="ORF">CC1G_09174</name>
</gene>
<evidence type="ECO:0000313" key="3">
    <source>
        <dbReference type="EMBL" id="EAU81988.1"/>
    </source>
</evidence>
<dbReference type="AlphaFoldDB" id="A8P9U3"/>
<sequence length="550" mass="57916">MSRSRRPSPAGTPFIPPLASPESSPNPPQPPVIPIDPSSSNTLPNTPSNPWHAGQYPLGSNYPAFSPAMSAHSPFFPPGFGGPTPAMGPGVLPPGGPPMGGPPNQFPPGVSADYLGYGTAAAYTPAVNPNVPLGLYGPGGMGSAPPAQGFPGVAQAYAARGVGPHGYPNPAYTGIPQPPMSAPGFGPPPGWGMPGGMGGMPGGMPGGMGGGPWGMAFNTPAPGAYQPLGGGGNDWGLAGAMAGMSLGGPGGPQQAQPPGGARNRSAYLEREHMSRVDRFATGPHYGPVLSPMLVHRLGVLLEINPLLQPTSQASGDKKYLIWNMLFPSNSARLNTDSAERSWSDGRDAPATFPRVTSLMVVSNLKAFPWAIEVKAQDIRLGVTCEEVIIQIGRSLQRLTSSKDWHWAIGQVSQQQLSAAYTHNRSTRIGVPGGELGRPMKRLDYLMDRYWWDGLQAIDLRDDEGRNVLKRYLNTENVAVTLPCLVMFKTESRQMRTEAEEQEFGQSARQRKVSQNARSRAGSRAASRAASGTGIRVESPSDSEESDSDSS</sequence>
<feature type="domain" description="DUF6699" evidence="2">
    <location>
        <begin position="320"/>
        <end position="456"/>
    </location>
</feature>
<protein>
    <recommendedName>
        <fullName evidence="2">DUF6699 domain-containing protein</fullName>
    </recommendedName>
</protein>
<feature type="compositionally biased region" description="Acidic residues" evidence="1">
    <location>
        <begin position="540"/>
        <end position="550"/>
    </location>
</feature>
<dbReference type="OMA" id="YLKWNML"/>
<dbReference type="OrthoDB" id="3352225at2759"/>
<dbReference type="RefSeq" id="XP_001839840.1">
    <property type="nucleotide sequence ID" value="XM_001839788.2"/>
</dbReference>
<dbReference type="GeneID" id="6016461"/>
<dbReference type="InterPro" id="IPR046522">
    <property type="entry name" value="DUF6699"/>
</dbReference>
<name>A8P9U3_COPC7</name>
<evidence type="ECO:0000259" key="2">
    <source>
        <dbReference type="Pfam" id="PF20415"/>
    </source>
</evidence>
<feature type="compositionally biased region" description="Low complexity" evidence="1">
    <location>
        <begin position="35"/>
        <end position="50"/>
    </location>
</feature>
<dbReference type="Proteomes" id="UP000001861">
    <property type="component" value="Unassembled WGS sequence"/>
</dbReference>
<dbReference type="EMBL" id="AACS02000002">
    <property type="protein sequence ID" value="EAU81988.1"/>
    <property type="molecule type" value="Genomic_DNA"/>
</dbReference>
<evidence type="ECO:0000313" key="4">
    <source>
        <dbReference type="Proteomes" id="UP000001861"/>
    </source>
</evidence>
<proteinExistence type="predicted"/>
<organism evidence="3 4">
    <name type="scientific">Coprinopsis cinerea (strain Okayama-7 / 130 / ATCC MYA-4618 / FGSC 9003)</name>
    <name type="common">Inky cap fungus</name>
    <name type="synonym">Hormographiella aspergillata</name>
    <dbReference type="NCBI Taxonomy" id="240176"/>
    <lineage>
        <taxon>Eukaryota</taxon>
        <taxon>Fungi</taxon>
        <taxon>Dikarya</taxon>
        <taxon>Basidiomycota</taxon>
        <taxon>Agaricomycotina</taxon>
        <taxon>Agaricomycetes</taxon>
        <taxon>Agaricomycetidae</taxon>
        <taxon>Agaricales</taxon>
        <taxon>Agaricineae</taxon>
        <taxon>Psathyrellaceae</taxon>
        <taxon>Coprinopsis</taxon>
    </lineage>
</organism>
<feature type="compositionally biased region" description="Low complexity" evidence="1">
    <location>
        <begin position="516"/>
        <end position="531"/>
    </location>
</feature>
<dbReference type="eggNOG" id="ENOG502SN9R">
    <property type="taxonomic scope" value="Eukaryota"/>
</dbReference>
<feature type="compositionally biased region" description="Polar residues" evidence="1">
    <location>
        <begin position="503"/>
        <end position="515"/>
    </location>
</feature>
<feature type="compositionally biased region" description="Pro residues" evidence="1">
    <location>
        <begin position="14"/>
        <end position="34"/>
    </location>
</feature>
<feature type="region of interest" description="Disordered" evidence="1">
    <location>
        <begin position="496"/>
        <end position="550"/>
    </location>
</feature>
<dbReference type="Pfam" id="PF20415">
    <property type="entry name" value="DUF6699"/>
    <property type="match status" value="1"/>
</dbReference>
<dbReference type="KEGG" id="cci:CC1G_09174"/>
<reference evidence="3 4" key="1">
    <citation type="journal article" date="2010" name="Proc. Natl. Acad. Sci. U.S.A.">
        <title>Insights into evolution of multicellular fungi from the assembled chromosomes of the mushroom Coprinopsis cinerea (Coprinus cinereus).</title>
        <authorList>
            <person name="Stajich J.E."/>
            <person name="Wilke S.K."/>
            <person name="Ahren D."/>
            <person name="Au C.H."/>
            <person name="Birren B.W."/>
            <person name="Borodovsky M."/>
            <person name="Burns C."/>
            <person name="Canback B."/>
            <person name="Casselton L.A."/>
            <person name="Cheng C.K."/>
            <person name="Deng J."/>
            <person name="Dietrich F.S."/>
            <person name="Fargo D.C."/>
            <person name="Farman M.L."/>
            <person name="Gathman A.C."/>
            <person name="Goldberg J."/>
            <person name="Guigo R."/>
            <person name="Hoegger P.J."/>
            <person name="Hooker J.B."/>
            <person name="Huggins A."/>
            <person name="James T.Y."/>
            <person name="Kamada T."/>
            <person name="Kilaru S."/>
            <person name="Kodira C."/>
            <person name="Kues U."/>
            <person name="Kupfer D."/>
            <person name="Kwan H.S."/>
            <person name="Lomsadze A."/>
            <person name="Li W."/>
            <person name="Lilly W.W."/>
            <person name="Ma L.J."/>
            <person name="Mackey A.J."/>
            <person name="Manning G."/>
            <person name="Martin F."/>
            <person name="Muraguchi H."/>
            <person name="Natvig D.O."/>
            <person name="Palmerini H."/>
            <person name="Ramesh M.A."/>
            <person name="Rehmeyer C.J."/>
            <person name="Roe B.A."/>
            <person name="Shenoy N."/>
            <person name="Stanke M."/>
            <person name="Ter-Hovhannisyan V."/>
            <person name="Tunlid A."/>
            <person name="Velagapudi R."/>
            <person name="Vision T.J."/>
            <person name="Zeng Q."/>
            <person name="Zolan M.E."/>
            <person name="Pukkila P.J."/>
        </authorList>
    </citation>
    <scope>NUCLEOTIDE SEQUENCE [LARGE SCALE GENOMIC DNA]</scope>
    <source>
        <strain evidence="4">Okayama-7 / 130 / ATCC MYA-4618 / FGSC 9003</strain>
    </source>
</reference>
<dbReference type="VEuPathDB" id="FungiDB:CC1G_09174"/>